<evidence type="ECO:0000256" key="1">
    <source>
        <dbReference type="SAM" id="Phobius"/>
    </source>
</evidence>
<evidence type="ECO:0000313" key="2">
    <source>
        <dbReference type="EMBL" id="KAK8061168.1"/>
    </source>
</evidence>
<dbReference type="RefSeq" id="XP_066660588.1">
    <property type="nucleotide sequence ID" value="XM_066819703.1"/>
</dbReference>
<dbReference type="GeneID" id="92052763"/>
<accession>A0ABR1UQH1</accession>
<comment type="caution">
    <text evidence="2">The sequence shown here is derived from an EMBL/GenBank/DDBJ whole genome shotgun (WGS) entry which is preliminary data.</text>
</comment>
<keyword evidence="1" id="KW-0472">Membrane</keyword>
<reference evidence="2 3" key="1">
    <citation type="submission" date="2023-01" db="EMBL/GenBank/DDBJ databases">
        <title>Analysis of 21 Apiospora genomes using comparative genomics revels a genus with tremendous synthesis potential of carbohydrate active enzymes and secondary metabolites.</title>
        <authorList>
            <person name="Sorensen T."/>
        </authorList>
    </citation>
    <scope>NUCLEOTIDE SEQUENCE [LARGE SCALE GENOMIC DNA]</scope>
    <source>
        <strain evidence="2 3">CBS 114990</strain>
    </source>
</reference>
<keyword evidence="1" id="KW-1133">Transmembrane helix</keyword>
<sequence>MPVTPVHYETSQFMDTVVAGLAAIGLTKGWVIFLQIVLVLIFATLAIFLIAGCSAAWAQDRKDGLLDSRLKQLTTKTKELETLQSSIPDIEKGLDRVLGKAKYVTAGQQSGAASFITCVE</sequence>
<protein>
    <submittedName>
        <fullName evidence="2">Uncharacterized protein</fullName>
    </submittedName>
</protein>
<keyword evidence="3" id="KW-1185">Reference proteome</keyword>
<dbReference type="Proteomes" id="UP001433268">
    <property type="component" value="Unassembled WGS sequence"/>
</dbReference>
<proteinExistence type="predicted"/>
<dbReference type="EMBL" id="JAQQWN010000011">
    <property type="protein sequence ID" value="KAK8061168.1"/>
    <property type="molecule type" value="Genomic_DNA"/>
</dbReference>
<name>A0ABR1UQH1_9PEZI</name>
<gene>
    <name evidence="2" type="ORF">PG997_015389</name>
</gene>
<evidence type="ECO:0000313" key="3">
    <source>
        <dbReference type="Proteomes" id="UP001433268"/>
    </source>
</evidence>
<keyword evidence="1" id="KW-0812">Transmembrane</keyword>
<feature type="transmembrane region" description="Helical" evidence="1">
    <location>
        <begin position="30"/>
        <end position="58"/>
    </location>
</feature>
<organism evidence="2 3">
    <name type="scientific">Apiospora hydei</name>
    <dbReference type="NCBI Taxonomy" id="1337664"/>
    <lineage>
        <taxon>Eukaryota</taxon>
        <taxon>Fungi</taxon>
        <taxon>Dikarya</taxon>
        <taxon>Ascomycota</taxon>
        <taxon>Pezizomycotina</taxon>
        <taxon>Sordariomycetes</taxon>
        <taxon>Xylariomycetidae</taxon>
        <taxon>Amphisphaeriales</taxon>
        <taxon>Apiosporaceae</taxon>
        <taxon>Apiospora</taxon>
    </lineage>
</organism>